<keyword evidence="3" id="KW-1185">Reference proteome</keyword>
<dbReference type="RefSeq" id="WP_377465742.1">
    <property type="nucleotide sequence ID" value="NZ_JBHUOP010000002.1"/>
</dbReference>
<dbReference type="EC" id="2.3.1.-" evidence="2"/>
<dbReference type="SUPFAM" id="SSF55729">
    <property type="entry name" value="Acyl-CoA N-acyltransferases (Nat)"/>
    <property type="match status" value="1"/>
</dbReference>
<protein>
    <submittedName>
        <fullName evidence="2">GNAT family N-acetyltransferase</fullName>
        <ecNumber evidence="2">2.3.1.-</ecNumber>
    </submittedName>
</protein>
<dbReference type="GO" id="GO:0016746">
    <property type="term" value="F:acyltransferase activity"/>
    <property type="evidence" value="ECO:0007669"/>
    <property type="project" value="UniProtKB-KW"/>
</dbReference>
<organism evidence="2 3">
    <name type="scientific">Populibacterium corticicola</name>
    <dbReference type="NCBI Taxonomy" id="1812826"/>
    <lineage>
        <taxon>Bacteria</taxon>
        <taxon>Bacillati</taxon>
        <taxon>Actinomycetota</taxon>
        <taxon>Actinomycetes</taxon>
        <taxon>Micrococcales</taxon>
        <taxon>Jonesiaceae</taxon>
        <taxon>Populibacterium</taxon>
    </lineage>
</organism>
<sequence>MSALRIRRFDPTNPAETDRLYEICLKTGDNGQDATGIYRDPHLIGTLYVGQYARFAPEFCFVLVDENDEVVGYAVGTPDSVAFDRTLEKHWWPQARATYPREKYPLSDMRDGYRDPQLVESLHTWSGSRPEVCEDFPAHFHIDLLPTAQGGGNGKRLLLRLLDEFRTTGVPGVHLGVSGKNKRAVGFYGRIGFEEVISEPWGYILGMRF</sequence>
<comment type="caution">
    <text evidence="2">The sequence shown here is derived from an EMBL/GenBank/DDBJ whole genome shotgun (WGS) entry which is preliminary data.</text>
</comment>
<evidence type="ECO:0000259" key="1">
    <source>
        <dbReference type="PROSITE" id="PS51186"/>
    </source>
</evidence>
<dbReference type="InterPro" id="IPR016181">
    <property type="entry name" value="Acyl_CoA_acyltransferase"/>
</dbReference>
<dbReference type="Pfam" id="PF00583">
    <property type="entry name" value="Acetyltransf_1"/>
    <property type="match status" value="1"/>
</dbReference>
<keyword evidence="2" id="KW-0012">Acyltransferase</keyword>
<dbReference type="PROSITE" id="PS51186">
    <property type="entry name" value="GNAT"/>
    <property type="match status" value="1"/>
</dbReference>
<proteinExistence type="predicted"/>
<dbReference type="InterPro" id="IPR051822">
    <property type="entry name" value="Glycosyl_Hydrolase_84"/>
</dbReference>
<dbReference type="InterPro" id="IPR000182">
    <property type="entry name" value="GNAT_dom"/>
</dbReference>
<dbReference type="PANTHER" id="PTHR13170:SF16">
    <property type="entry name" value="PROTEIN O-GLCNACASE"/>
    <property type="match status" value="1"/>
</dbReference>
<evidence type="ECO:0000313" key="3">
    <source>
        <dbReference type="Proteomes" id="UP001597391"/>
    </source>
</evidence>
<name>A0ABW5XEC6_9MICO</name>
<dbReference type="Gene3D" id="3.40.630.30">
    <property type="match status" value="1"/>
</dbReference>
<dbReference type="Proteomes" id="UP001597391">
    <property type="component" value="Unassembled WGS sequence"/>
</dbReference>
<feature type="domain" description="N-acetyltransferase" evidence="1">
    <location>
        <begin position="4"/>
        <end position="209"/>
    </location>
</feature>
<accession>A0ABW5XEC6</accession>
<dbReference type="EMBL" id="JBHUOP010000002">
    <property type="protein sequence ID" value="MFD2840083.1"/>
    <property type="molecule type" value="Genomic_DNA"/>
</dbReference>
<reference evidence="3" key="1">
    <citation type="journal article" date="2019" name="Int. J. Syst. Evol. Microbiol.">
        <title>The Global Catalogue of Microorganisms (GCM) 10K type strain sequencing project: providing services to taxonomists for standard genome sequencing and annotation.</title>
        <authorList>
            <consortium name="The Broad Institute Genomics Platform"/>
            <consortium name="The Broad Institute Genome Sequencing Center for Infectious Disease"/>
            <person name="Wu L."/>
            <person name="Ma J."/>
        </authorList>
    </citation>
    <scope>NUCLEOTIDE SEQUENCE [LARGE SCALE GENOMIC DNA]</scope>
    <source>
        <strain evidence="3">KCTC 33576</strain>
    </source>
</reference>
<keyword evidence="2" id="KW-0808">Transferase</keyword>
<evidence type="ECO:0000313" key="2">
    <source>
        <dbReference type="EMBL" id="MFD2840083.1"/>
    </source>
</evidence>
<gene>
    <name evidence="2" type="ORF">ACFSYH_05810</name>
</gene>
<dbReference type="PANTHER" id="PTHR13170">
    <property type="entry name" value="O-GLCNACASE"/>
    <property type="match status" value="1"/>
</dbReference>